<sequence>MNAIKTDFTKPEMSILESLGFGVVTLEGQIVDRGLADNVEMGITTNGDRDATMKAVHAKFLAEGWNFKNSPVNGKPVNHMHHTIFLKDGFQIGFYSMDAIVKSGKNLVESKNHYLSVSKSTWA</sequence>
<evidence type="ECO:0000313" key="1">
    <source>
        <dbReference type="EMBL" id="AXY86570.1"/>
    </source>
</evidence>
<gene>
    <name evidence="1" type="ORF">SeSz3_179</name>
</gene>
<protein>
    <submittedName>
        <fullName evidence="1">Uncharacterized protein</fullName>
    </submittedName>
</protein>
<accession>A0A385ITB0</accession>
<evidence type="ECO:0000313" key="2">
    <source>
        <dbReference type="Proteomes" id="UP000263141"/>
    </source>
</evidence>
<dbReference type="Proteomes" id="UP000263141">
    <property type="component" value="Segment"/>
</dbReference>
<dbReference type="EMBL" id="MH709120">
    <property type="protein sequence ID" value="AXY86570.1"/>
    <property type="molecule type" value="Genomic_DNA"/>
</dbReference>
<keyword evidence="2" id="KW-1185">Reference proteome</keyword>
<organism evidence="1 2">
    <name type="scientific">Salmonella phage SenASZ3</name>
    <dbReference type="NCBI Taxonomy" id="2301648"/>
    <lineage>
        <taxon>Viruses</taxon>
        <taxon>Duplodnaviria</taxon>
        <taxon>Heunggongvirae</taxon>
        <taxon>Uroviricota</taxon>
        <taxon>Caudoviricetes</taxon>
        <taxon>Pantevenvirales</taxon>
        <taxon>Ackermannviridae</taxon>
        <taxon>Cvivirinae</taxon>
        <taxon>Kuttervirus</taxon>
        <taxon>Kuttervirus SenASZ3</taxon>
    </lineage>
</organism>
<proteinExistence type="predicted"/>
<reference evidence="1 2" key="1">
    <citation type="submission" date="2018-08" db="EMBL/GenBank/DDBJ databases">
        <title>Characterization and complete genomic analysis of two Salmonella enterica phages SenALZ1 and SenASZ3, new members of the Cba120virus genus (SenASZ3).</title>
        <authorList>
            <person name="Chen L."/>
        </authorList>
    </citation>
    <scope>NUCLEOTIDE SEQUENCE [LARGE SCALE GENOMIC DNA]</scope>
</reference>
<name>A0A385ITB0_9CAUD</name>